<protein>
    <submittedName>
        <fullName evidence="3">DUF1080 domain-containing protein</fullName>
    </submittedName>
</protein>
<dbReference type="PROSITE" id="PS51257">
    <property type="entry name" value="PROKAR_LIPOPROTEIN"/>
    <property type="match status" value="1"/>
</dbReference>
<dbReference type="Pfam" id="PF06439">
    <property type="entry name" value="3keto-disac_hyd"/>
    <property type="match status" value="1"/>
</dbReference>
<evidence type="ECO:0000256" key="1">
    <source>
        <dbReference type="SAM" id="SignalP"/>
    </source>
</evidence>
<evidence type="ECO:0000313" key="4">
    <source>
        <dbReference type="Proteomes" id="UP001319200"/>
    </source>
</evidence>
<comment type="caution">
    <text evidence="3">The sequence shown here is derived from an EMBL/GenBank/DDBJ whole genome shotgun (WGS) entry which is preliminary data.</text>
</comment>
<feature type="chain" id="PRO_5042948859" evidence="1">
    <location>
        <begin position="23"/>
        <end position="254"/>
    </location>
</feature>
<evidence type="ECO:0000313" key="3">
    <source>
        <dbReference type="EMBL" id="MBT1700223.1"/>
    </source>
</evidence>
<dbReference type="InterPro" id="IPR010496">
    <property type="entry name" value="AL/BT2_dom"/>
</dbReference>
<dbReference type="RefSeq" id="WP_254168667.1">
    <property type="nucleotide sequence ID" value="NZ_JAHESF010000037.1"/>
</dbReference>
<reference evidence="3 4" key="1">
    <citation type="submission" date="2021-05" db="EMBL/GenBank/DDBJ databases">
        <title>A Polyphasic approach of four new species of the genus Ohtaekwangia: Ohtaekwangia histidinii sp. nov., Ohtaekwangia cretensis sp. nov., Ohtaekwangia indiensis sp. nov., Ohtaekwangia reichenbachii sp. nov. from diverse environment.</title>
        <authorList>
            <person name="Octaviana S."/>
        </authorList>
    </citation>
    <scope>NUCLEOTIDE SEQUENCE [LARGE SCALE GENOMIC DNA]</scope>
    <source>
        <strain evidence="3 4">PWU4</strain>
    </source>
</reference>
<proteinExistence type="predicted"/>
<gene>
    <name evidence="3" type="ORF">KK083_25265</name>
</gene>
<keyword evidence="4" id="KW-1185">Reference proteome</keyword>
<accession>A0AAP2GQJ7</accession>
<feature type="signal peptide" evidence="1">
    <location>
        <begin position="1"/>
        <end position="22"/>
    </location>
</feature>
<dbReference type="AlphaFoldDB" id="A0AAP2GQJ7"/>
<organism evidence="3 4">
    <name type="scientific">Chryseosolibacter histidini</name>
    <dbReference type="NCBI Taxonomy" id="2782349"/>
    <lineage>
        <taxon>Bacteria</taxon>
        <taxon>Pseudomonadati</taxon>
        <taxon>Bacteroidota</taxon>
        <taxon>Cytophagia</taxon>
        <taxon>Cytophagales</taxon>
        <taxon>Chryseotaleaceae</taxon>
        <taxon>Chryseosolibacter</taxon>
    </lineage>
</organism>
<keyword evidence="1" id="KW-0732">Signal</keyword>
<dbReference type="Proteomes" id="UP001319200">
    <property type="component" value="Unassembled WGS sequence"/>
</dbReference>
<evidence type="ECO:0000259" key="2">
    <source>
        <dbReference type="Pfam" id="PF06439"/>
    </source>
</evidence>
<dbReference type="EMBL" id="JAHESF010000037">
    <property type="protein sequence ID" value="MBT1700223.1"/>
    <property type="molecule type" value="Genomic_DNA"/>
</dbReference>
<dbReference type="Gene3D" id="2.60.120.560">
    <property type="entry name" value="Exo-inulinase, domain 1"/>
    <property type="match status" value="1"/>
</dbReference>
<name>A0AAP2GQJ7_9BACT</name>
<dbReference type="GO" id="GO:0016787">
    <property type="term" value="F:hydrolase activity"/>
    <property type="evidence" value="ECO:0007669"/>
    <property type="project" value="InterPro"/>
</dbReference>
<feature type="domain" description="3-keto-alpha-glucoside-1,2-lyase/3-keto-2-hydroxy-glucal hydratase" evidence="2">
    <location>
        <begin position="54"/>
        <end position="252"/>
    </location>
</feature>
<sequence>MRKPIYLFSFIAVLAACLPAKQDESSSEQKQDTTAVVSDASAANQLTDQQKAEGWKLLFNGQNMEGWRNFKGIENNSWEVVDGTLHCKPKDQADKRGDIMTADQYANFELAFQWKIAAQANSGVIYRATEEFDRPYLSGPEYQLIDDTGYPGELKPAQKTGSNYDMHAAPADKQLNPAGEWNDTRIVVNGNHVEHWLNGAKLVEYEFGSPEWKKLKEGSKWKDAKGYGMAQSGHVDLQDHGGEVWFKNIMIKTL</sequence>